<comment type="similarity">
    <text evidence="2">Belongs to the transcriptional coactivator PC4 family.</text>
</comment>
<dbReference type="Gene3D" id="2.30.31.10">
    <property type="entry name" value="Transcriptional Coactivator Pc4, Chain A"/>
    <property type="match status" value="1"/>
</dbReference>
<keyword evidence="4" id="KW-0805">Transcription regulation</keyword>
<keyword evidence="7" id="KW-0804">Transcription</keyword>
<dbReference type="AlphaFoldDB" id="A0A834FNM0"/>
<gene>
    <name evidence="13" type="ORF">FQA47_001222</name>
</gene>
<dbReference type="EMBL" id="WKFB01000058">
    <property type="protein sequence ID" value="KAF6737491.1"/>
    <property type="molecule type" value="Genomic_DNA"/>
</dbReference>
<feature type="domain" description="Transcriptional coactivator p15 (PC4) C-terminal" evidence="12">
    <location>
        <begin position="92"/>
        <end position="143"/>
    </location>
</feature>
<keyword evidence="8" id="KW-0539">Nucleus</keyword>
<evidence type="ECO:0000256" key="5">
    <source>
        <dbReference type="ARBA" id="ARBA00023125"/>
    </source>
</evidence>
<comment type="caution">
    <text evidence="13">The sequence shown here is derived from an EMBL/GenBank/DDBJ whole genome shotgun (WGS) entry which is preliminary data.</text>
</comment>
<evidence type="ECO:0000256" key="8">
    <source>
        <dbReference type="ARBA" id="ARBA00023242"/>
    </source>
</evidence>
<dbReference type="InterPro" id="IPR003173">
    <property type="entry name" value="PC4_C"/>
</dbReference>
<dbReference type="Pfam" id="PF02229">
    <property type="entry name" value="PC4"/>
    <property type="match status" value="1"/>
</dbReference>
<dbReference type="SUPFAM" id="SSF54447">
    <property type="entry name" value="ssDNA-binding transcriptional regulator domain"/>
    <property type="match status" value="1"/>
</dbReference>
<name>A0A834FNM0_ORYME</name>
<dbReference type="Proteomes" id="UP000646548">
    <property type="component" value="Unassembled WGS sequence"/>
</dbReference>
<keyword evidence="5" id="KW-0238">DNA-binding</keyword>
<organism evidence="13 14">
    <name type="scientific">Oryzias melastigma</name>
    <name type="common">Marine medaka</name>
    <dbReference type="NCBI Taxonomy" id="30732"/>
    <lineage>
        <taxon>Eukaryota</taxon>
        <taxon>Metazoa</taxon>
        <taxon>Chordata</taxon>
        <taxon>Craniata</taxon>
        <taxon>Vertebrata</taxon>
        <taxon>Euteleostomi</taxon>
        <taxon>Actinopterygii</taxon>
        <taxon>Neopterygii</taxon>
        <taxon>Teleostei</taxon>
        <taxon>Neoteleostei</taxon>
        <taxon>Acanthomorphata</taxon>
        <taxon>Ovalentaria</taxon>
        <taxon>Atherinomorphae</taxon>
        <taxon>Beloniformes</taxon>
        <taxon>Adrianichthyidae</taxon>
        <taxon>Oryziinae</taxon>
        <taxon>Oryzias</taxon>
    </lineage>
</organism>
<protein>
    <recommendedName>
        <fullName evidence="3">Activated RNA polymerase II transcriptional coactivator p15</fullName>
    </recommendedName>
    <alternativeName>
        <fullName evidence="10">SUB1 homolog</fullName>
    </alternativeName>
</protein>
<dbReference type="GO" id="GO:0060261">
    <property type="term" value="P:positive regulation of transcription initiation by RNA polymerase II"/>
    <property type="evidence" value="ECO:0007669"/>
    <property type="project" value="InterPro"/>
</dbReference>
<dbReference type="FunFam" id="2.30.31.10:FF:000001">
    <property type="entry name" value="Activated RNA polymerase II transcriptional coactivator p15"/>
    <property type="match status" value="1"/>
</dbReference>
<evidence type="ECO:0000256" key="7">
    <source>
        <dbReference type="ARBA" id="ARBA00023163"/>
    </source>
</evidence>
<comment type="function">
    <text evidence="9">General coactivator that functions cooperatively with TAFs and mediates functional interactions between upstream activators and the general transcriptional machinery. May be involved in stabilizing the multiprotein transcription complex. Binds single-stranded DNA. Also binds, in vitro, non-specifically to double-stranded DNA (ds DNA).</text>
</comment>
<evidence type="ECO:0000313" key="13">
    <source>
        <dbReference type="EMBL" id="KAF6737491.1"/>
    </source>
</evidence>
<evidence type="ECO:0000256" key="9">
    <source>
        <dbReference type="ARBA" id="ARBA00024848"/>
    </source>
</evidence>
<keyword evidence="6" id="KW-0010">Activator</keyword>
<evidence type="ECO:0000256" key="4">
    <source>
        <dbReference type="ARBA" id="ARBA00023015"/>
    </source>
</evidence>
<feature type="compositionally biased region" description="Basic and acidic residues" evidence="11">
    <location>
        <begin position="60"/>
        <end position="73"/>
    </location>
</feature>
<evidence type="ECO:0000256" key="6">
    <source>
        <dbReference type="ARBA" id="ARBA00023159"/>
    </source>
</evidence>
<evidence type="ECO:0000256" key="2">
    <source>
        <dbReference type="ARBA" id="ARBA00009001"/>
    </source>
</evidence>
<dbReference type="PANTHER" id="PTHR13215">
    <property type="entry name" value="RNA POLYMERASE II TRANSCRIPTIONAL COACTIVATOR"/>
    <property type="match status" value="1"/>
</dbReference>
<evidence type="ECO:0000259" key="12">
    <source>
        <dbReference type="Pfam" id="PF02229"/>
    </source>
</evidence>
<dbReference type="GO" id="GO:0003677">
    <property type="term" value="F:DNA binding"/>
    <property type="evidence" value="ECO:0007669"/>
    <property type="project" value="UniProtKB-KW"/>
</dbReference>
<comment type="subcellular location">
    <subcellularLocation>
        <location evidence="1">Nucleus</location>
    </subcellularLocation>
</comment>
<feature type="region of interest" description="Disordered" evidence="11">
    <location>
        <begin position="54"/>
        <end position="89"/>
    </location>
</feature>
<evidence type="ECO:0000256" key="1">
    <source>
        <dbReference type="ARBA" id="ARBA00004123"/>
    </source>
</evidence>
<dbReference type="InterPro" id="IPR009044">
    <property type="entry name" value="ssDNA-bd_transcriptional_reg"/>
</dbReference>
<dbReference type="InterPro" id="IPR045125">
    <property type="entry name" value="Sub1/Tcp4-like"/>
</dbReference>
<dbReference type="GO" id="GO:0005634">
    <property type="term" value="C:nucleus"/>
    <property type="evidence" value="ECO:0007669"/>
    <property type="project" value="UniProtKB-SubCell"/>
</dbReference>
<proteinExistence type="inferred from homology"/>
<evidence type="ECO:0000256" key="3">
    <source>
        <dbReference type="ARBA" id="ARBA00013386"/>
    </source>
</evidence>
<accession>A0A834FNM0</accession>
<evidence type="ECO:0000256" key="11">
    <source>
        <dbReference type="SAM" id="MobiDB-lite"/>
    </source>
</evidence>
<evidence type="ECO:0000313" key="14">
    <source>
        <dbReference type="Proteomes" id="UP000646548"/>
    </source>
</evidence>
<dbReference type="GO" id="GO:0003713">
    <property type="term" value="F:transcription coactivator activity"/>
    <property type="evidence" value="ECO:0007669"/>
    <property type="project" value="InterPro"/>
</dbReference>
<sequence>MECGGSVMVLVRQGLLRWVFSKFFLFFLKKDLDPHMEVVVLCRLVSSTCLCLQAKKKKVSPPEKPAKKPKTGESSKPGGSSRSGGGAEDNMFQIGKMRYVSVRDFKGKVLIDIREYWMNQDGEMKPGKKGISLNPEQWNQLKDQISEIDEAIKRT</sequence>
<evidence type="ECO:0000256" key="10">
    <source>
        <dbReference type="ARBA" id="ARBA00031984"/>
    </source>
</evidence>
<reference evidence="13" key="1">
    <citation type="journal article" name="BMC Genomics">
        <title>Long-read sequencing and de novo genome assembly of marine medaka (Oryzias melastigma).</title>
        <authorList>
            <person name="Liang P."/>
            <person name="Saqib H.S.A."/>
            <person name="Ni X."/>
            <person name="Shen Y."/>
        </authorList>
    </citation>
    <scope>NUCLEOTIDE SEQUENCE</scope>
    <source>
        <strain evidence="13">Bigg-433</strain>
    </source>
</reference>